<dbReference type="InterPro" id="IPR010982">
    <property type="entry name" value="Lambda_DNA-bd_dom_sf"/>
</dbReference>
<dbReference type="PROSITE" id="PS50943">
    <property type="entry name" value="HTH_CROC1"/>
    <property type="match status" value="1"/>
</dbReference>
<evidence type="ECO:0000313" key="2">
    <source>
        <dbReference type="EMBL" id="XFO65333.1"/>
    </source>
</evidence>
<feature type="domain" description="HTH cro/C1-type" evidence="1">
    <location>
        <begin position="7"/>
        <end position="43"/>
    </location>
</feature>
<name>A0ABZ3IIV1_9FIRM</name>
<dbReference type="Gene3D" id="1.10.260.40">
    <property type="entry name" value="lambda repressor-like DNA-binding domains"/>
    <property type="match status" value="1"/>
</dbReference>
<evidence type="ECO:0000313" key="3">
    <source>
        <dbReference type="Proteomes" id="UP000216752"/>
    </source>
</evidence>
<dbReference type="EMBL" id="CP155573">
    <property type="protein sequence ID" value="XFO65333.1"/>
    <property type="molecule type" value="Genomic_DNA"/>
</dbReference>
<dbReference type="Pfam" id="PF01381">
    <property type="entry name" value="HTH_3"/>
    <property type="match status" value="1"/>
</dbReference>
<reference evidence="2" key="1">
    <citation type="submission" date="2024-05" db="EMBL/GenBank/DDBJ databases">
        <title>Isolation and characterization of Sporomusa carbonis sp. nov., a carboxydotrophic hydrogenogen in the genus of Sporomusa isolated from a charcoal burning pile.</title>
        <authorList>
            <person name="Boeer T."/>
            <person name="Rosenbaum F."/>
            <person name="Eysell L."/>
            <person name="Mueller V."/>
            <person name="Daniel R."/>
            <person name="Poehlein A."/>
        </authorList>
    </citation>
    <scope>NUCLEOTIDE SEQUENCE [LARGE SCALE GENOMIC DNA]</scope>
    <source>
        <strain evidence="2">DSM 10669</strain>
    </source>
</reference>
<dbReference type="InterPro" id="IPR001387">
    <property type="entry name" value="Cro/C1-type_HTH"/>
</dbReference>
<dbReference type="SUPFAM" id="SSF47413">
    <property type="entry name" value="lambda repressor-like DNA-binding domains"/>
    <property type="match status" value="1"/>
</dbReference>
<organism evidence="2 3">
    <name type="scientific">Sporomusa silvacetica DSM 10669</name>
    <dbReference type="NCBI Taxonomy" id="1123289"/>
    <lineage>
        <taxon>Bacteria</taxon>
        <taxon>Bacillati</taxon>
        <taxon>Bacillota</taxon>
        <taxon>Negativicutes</taxon>
        <taxon>Selenomonadales</taxon>
        <taxon>Sporomusaceae</taxon>
        <taxon>Sporomusa</taxon>
    </lineage>
</organism>
<keyword evidence="3" id="KW-1185">Reference proteome</keyword>
<proteinExistence type="predicted"/>
<accession>A0ABZ3IIV1</accession>
<dbReference type="Proteomes" id="UP000216752">
    <property type="component" value="Chromosome"/>
</dbReference>
<evidence type="ECO:0000259" key="1">
    <source>
        <dbReference type="PROSITE" id="PS50943"/>
    </source>
</evidence>
<dbReference type="RefSeq" id="WP_094603402.1">
    <property type="nucleotide sequence ID" value="NZ_CP155573.1"/>
</dbReference>
<protein>
    <recommendedName>
        <fullName evidence="1">HTH cro/C1-type domain-containing protein</fullName>
    </recommendedName>
</protein>
<sequence>MTFAEQVKYVRQKLHFSQKHLAEALNVSFATINRWENSKVIPSNLAQKSFNDFCENNFIDLKKLEDS</sequence>
<gene>
    <name evidence="2" type="ORF">SPSIL_014420</name>
</gene>
<dbReference type="CDD" id="cd00093">
    <property type="entry name" value="HTH_XRE"/>
    <property type="match status" value="1"/>
</dbReference>